<sequence length="72" mass="8142">GYGHAWCQLDGQILETTYRVARPVTDPQDYCPYCIFNESEVIEFWLGALGEVFELARDEATKLNLIAEAVVC</sequence>
<comment type="caution">
    <text evidence="1">The sequence shown here is derived from an EMBL/GenBank/DDBJ whole genome shotgun (WGS) entry which is preliminary data.</text>
</comment>
<evidence type="ECO:0000313" key="1">
    <source>
        <dbReference type="EMBL" id="GAJ05183.1"/>
    </source>
</evidence>
<reference evidence="1" key="1">
    <citation type="journal article" date="2014" name="Front. Microbiol.">
        <title>High frequency of phylogenetically diverse reductive dehalogenase-homologous genes in deep subseafloor sedimentary metagenomes.</title>
        <authorList>
            <person name="Kawai M."/>
            <person name="Futagami T."/>
            <person name="Toyoda A."/>
            <person name="Takaki Y."/>
            <person name="Nishi S."/>
            <person name="Hori S."/>
            <person name="Arai W."/>
            <person name="Tsubouchi T."/>
            <person name="Morono Y."/>
            <person name="Uchiyama I."/>
            <person name="Ito T."/>
            <person name="Fujiyama A."/>
            <person name="Inagaki F."/>
            <person name="Takami H."/>
        </authorList>
    </citation>
    <scope>NUCLEOTIDE SEQUENCE</scope>
    <source>
        <strain evidence="1">Expedition CK06-06</strain>
    </source>
</reference>
<dbReference type="EMBL" id="BARW01026415">
    <property type="protein sequence ID" value="GAJ05183.1"/>
    <property type="molecule type" value="Genomic_DNA"/>
</dbReference>
<name>X1TIP2_9ZZZZ</name>
<gene>
    <name evidence="1" type="ORF">S12H4_43088</name>
</gene>
<feature type="non-terminal residue" evidence="1">
    <location>
        <position position="1"/>
    </location>
</feature>
<accession>X1TIP2</accession>
<dbReference type="AlphaFoldDB" id="X1TIP2"/>
<protein>
    <submittedName>
        <fullName evidence="1">Uncharacterized protein</fullName>
    </submittedName>
</protein>
<organism evidence="1">
    <name type="scientific">marine sediment metagenome</name>
    <dbReference type="NCBI Taxonomy" id="412755"/>
    <lineage>
        <taxon>unclassified sequences</taxon>
        <taxon>metagenomes</taxon>
        <taxon>ecological metagenomes</taxon>
    </lineage>
</organism>
<proteinExistence type="predicted"/>